<gene>
    <name evidence="8" type="primary">CGRRF1</name>
    <name evidence="7" type="synonym">cgrrf1</name>
    <name evidence="7" type="ORF">G4P62_004621</name>
</gene>
<feature type="transmembrane region" description="Helical" evidence="5">
    <location>
        <begin position="12"/>
        <end position="32"/>
    </location>
</feature>
<dbReference type="OrthoDB" id="10251219at2759"/>
<dbReference type="GeneID" id="107378056"/>
<reference evidence="8" key="2">
    <citation type="submission" date="2016-06" db="EMBL/GenBank/DDBJ databases">
        <title>The genome of a short-lived fish provides insights into sex chromosome evolution and the genetic control of aging.</title>
        <authorList>
            <person name="Reichwald K."/>
            <person name="Felder M."/>
            <person name="Petzold A."/>
            <person name="Koch P."/>
            <person name="Groth M."/>
            <person name="Platzer M."/>
        </authorList>
    </citation>
    <scope>NUCLEOTIDE SEQUENCE</scope>
    <source>
        <tissue evidence="8">Brain</tissue>
    </source>
</reference>
<dbReference type="Pfam" id="PF13920">
    <property type="entry name" value="zf-C3HC4_3"/>
    <property type="match status" value="1"/>
</dbReference>
<dbReference type="GO" id="GO:0030308">
    <property type="term" value="P:negative regulation of cell growth"/>
    <property type="evidence" value="ECO:0007669"/>
    <property type="project" value="TreeGrafter"/>
</dbReference>
<evidence type="ECO:0000256" key="3">
    <source>
        <dbReference type="ARBA" id="ARBA00022833"/>
    </source>
</evidence>
<keyword evidence="5" id="KW-1133">Transmembrane helix</keyword>
<dbReference type="InterPro" id="IPR013083">
    <property type="entry name" value="Znf_RING/FYVE/PHD"/>
</dbReference>
<dbReference type="EMBL" id="HADY01003138">
    <property type="protein sequence ID" value="SBP41623.1"/>
    <property type="molecule type" value="Transcribed_RNA"/>
</dbReference>
<dbReference type="PANTHER" id="PTHR15379:SF2">
    <property type="entry name" value="CELL GROWTH REGULATOR WITH RING FINGER DOMAIN PROTEIN 1"/>
    <property type="match status" value="1"/>
</dbReference>
<dbReference type="AlphaFoldDB" id="A0A1A7ZGL4"/>
<dbReference type="InterPro" id="IPR001841">
    <property type="entry name" value="Znf_RING"/>
</dbReference>
<evidence type="ECO:0000256" key="1">
    <source>
        <dbReference type="ARBA" id="ARBA00022723"/>
    </source>
</evidence>
<dbReference type="KEGG" id="nfu:107378056"/>
<evidence type="ECO:0000313" key="8">
    <source>
        <dbReference type="EMBL" id="SBP41623.1"/>
    </source>
</evidence>
<dbReference type="CDD" id="cd16787">
    <property type="entry name" value="mRING-HC-C3HC5_CGRF1"/>
    <property type="match status" value="1"/>
</dbReference>
<reference evidence="7" key="3">
    <citation type="submission" date="2020-03" db="EMBL/GenBank/DDBJ databases">
        <title>Intra-Species Differences in Population Size shape Life History and Genome Evolution.</title>
        <authorList>
            <person name="Willemsen D."/>
            <person name="Cui R."/>
            <person name="Valenzano D.R."/>
        </authorList>
    </citation>
    <scope>NUCLEOTIDE SEQUENCE</scope>
    <source>
        <strain evidence="7">GRZ</strain>
        <tissue evidence="7">Whole</tissue>
    </source>
</reference>
<dbReference type="EMBL" id="JAAVVJ010000001">
    <property type="protein sequence ID" value="KAF7231244.1"/>
    <property type="molecule type" value="Genomic_DNA"/>
</dbReference>
<sequence>MDDAIFDLYVPVLLGTVISVTAAFMALTWFRFNLFDNPVIFSSSDQPTTQTPEKPMVQVTNPFALELGSGSACVADGVSVKLSCLQPCVLTCFWGCEVGALQGALQTQQRDPRLRSPHHLLDALQLHCRYCESFHVSSRDGEEHRTCVPAYLGVTDFGPLPRHHYPLVAVLTLAEPADRDRYNIVANAAVIHVPDEKHNLSSRILFQYLLTSQGHTYELKPLFMSAVGGDTSGPELRREDNGRTGDGLEGTSSDCVVCQNAAINRVLLPCRHTCVCDTCVDHIQHCPICRAFVLESFVLDPAAAY</sequence>
<keyword evidence="2 4" id="KW-0863">Zinc-finger</keyword>
<evidence type="ECO:0000256" key="4">
    <source>
        <dbReference type="PROSITE-ProRule" id="PRU00175"/>
    </source>
</evidence>
<evidence type="ECO:0000256" key="2">
    <source>
        <dbReference type="ARBA" id="ARBA00022771"/>
    </source>
</evidence>
<keyword evidence="5" id="KW-0812">Transmembrane</keyword>
<name>A0A1A7ZGL4_NOTFU</name>
<keyword evidence="3" id="KW-0862">Zinc</keyword>
<accession>A0A1A7ZGL4</accession>
<reference evidence="8" key="1">
    <citation type="submission" date="2016-05" db="EMBL/GenBank/DDBJ databases">
        <authorList>
            <person name="Lavstsen T."/>
            <person name="Jespersen J.S."/>
        </authorList>
    </citation>
    <scope>NUCLEOTIDE SEQUENCE</scope>
    <source>
        <tissue evidence="8">Brain</tissue>
    </source>
</reference>
<dbReference type="InterPro" id="IPR042496">
    <property type="entry name" value="CGRF1"/>
</dbReference>
<dbReference type="GO" id="GO:0008270">
    <property type="term" value="F:zinc ion binding"/>
    <property type="evidence" value="ECO:0007669"/>
    <property type="project" value="UniProtKB-KW"/>
</dbReference>
<dbReference type="RefSeq" id="XP_015803559.1">
    <property type="nucleotide sequence ID" value="XM_015948073.3"/>
</dbReference>
<evidence type="ECO:0000256" key="5">
    <source>
        <dbReference type="SAM" id="Phobius"/>
    </source>
</evidence>
<dbReference type="Proteomes" id="UP000822369">
    <property type="component" value="Chromosome 1"/>
</dbReference>
<proteinExistence type="predicted"/>
<organism evidence="8">
    <name type="scientific">Nothobranchius furzeri</name>
    <name type="common">Turquoise killifish</name>
    <dbReference type="NCBI Taxonomy" id="105023"/>
    <lineage>
        <taxon>Eukaryota</taxon>
        <taxon>Metazoa</taxon>
        <taxon>Chordata</taxon>
        <taxon>Craniata</taxon>
        <taxon>Vertebrata</taxon>
        <taxon>Euteleostomi</taxon>
        <taxon>Actinopterygii</taxon>
        <taxon>Neopterygii</taxon>
        <taxon>Teleostei</taxon>
        <taxon>Neoteleostei</taxon>
        <taxon>Acanthomorphata</taxon>
        <taxon>Ovalentaria</taxon>
        <taxon>Atherinomorphae</taxon>
        <taxon>Cyprinodontiformes</taxon>
        <taxon>Nothobranchiidae</taxon>
        <taxon>Nothobranchius</taxon>
    </lineage>
</organism>
<dbReference type="PROSITE" id="PS50089">
    <property type="entry name" value="ZF_RING_2"/>
    <property type="match status" value="1"/>
</dbReference>
<dbReference type="Gene3D" id="3.30.40.10">
    <property type="entry name" value="Zinc/RING finger domain, C3HC4 (zinc finger)"/>
    <property type="match status" value="1"/>
</dbReference>
<dbReference type="OMA" id="IYCQLPK"/>
<dbReference type="EMBL" id="HAEJ01008473">
    <property type="protein sequence ID" value="SBS48930.1"/>
    <property type="molecule type" value="Transcribed_RNA"/>
</dbReference>
<feature type="domain" description="RING-type" evidence="6">
    <location>
        <begin position="255"/>
        <end position="290"/>
    </location>
</feature>
<protein>
    <submittedName>
        <fullName evidence="8">Cell growth regulator with ring finger domain 1</fullName>
    </submittedName>
</protein>
<dbReference type="SUPFAM" id="SSF57850">
    <property type="entry name" value="RING/U-box"/>
    <property type="match status" value="1"/>
</dbReference>
<keyword evidence="1" id="KW-0479">Metal-binding</keyword>
<evidence type="ECO:0000259" key="6">
    <source>
        <dbReference type="PROSITE" id="PS50089"/>
    </source>
</evidence>
<evidence type="ECO:0000313" key="7">
    <source>
        <dbReference type="EMBL" id="KAF7231244.1"/>
    </source>
</evidence>
<dbReference type="PANTHER" id="PTHR15379">
    <property type="entry name" value="CELL GROWTH REGULATOR WITH RING FINGER DOMAIN PROTEIN 1"/>
    <property type="match status" value="1"/>
</dbReference>
<keyword evidence="5" id="KW-0472">Membrane</keyword>
<dbReference type="CTD" id="10668"/>